<evidence type="ECO:0000313" key="2">
    <source>
        <dbReference type="EMBL" id="HGQ74329.1"/>
    </source>
</evidence>
<dbReference type="EMBL" id="DTBP01000036">
    <property type="protein sequence ID" value="HGQ74329.1"/>
    <property type="molecule type" value="Genomic_DNA"/>
</dbReference>
<dbReference type="PROSITE" id="PS00092">
    <property type="entry name" value="N6_MTASE"/>
    <property type="match status" value="1"/>
</dbReference>
<name>A0A7C4NQ26_STAMA</name>
<accession>A0A7C4NQ26</accession>
<gene>
    <name evidence="2" type="ORF">ENU20_04565</name>
</gene>
<dbReference type="InterPro" id="IPR029063">
    <property type="entry name" value="SAM-dependent_MTases_sf"/>
</dbReference>
<dbReference type="GO" id="GO:0008168">
    <property type="term" value="F:methyltransferase activity"/>
    <property type="evidence" value="ECO:0007669"/>
    <property type="project" value="InterPro"/>
</dbReference>
<dbReference type="InterPro" id="IPR014455">
    <property type="entry name" value="N6_adenine_Mtase_MK1259"/>
</dbReference>
<dbReference type="SUPFAM" id="SSF53335">
    <property type="entry name" value="S-adenosyl-L-methionine-dependent methyltransferases"/>
    <property type="match status" value="1"/>
</dbReference>
<dbReference type="GO" id="GO:0032259">
    <property type="term" value="P:methylation"/>
    <property type="evidence" value="ECO:0007669"/>
    <property type="project" value="InterPro"/>
</dbReference>
<proteinExistence type="predicted"/>
<dbReference type="PIRSF" id="PIRSF009427">
    <property type="entry name" value="UCP009427_DNAmts"/>
    <property type="match status" value="1"/>
</dbReference>
<protein>
    <submittedName>
        <fullName evidence="2">DUF1156 domain-containing protein</fullName>
    </submittedName>
</protein>
<dbReference type="Pfam" id="PF06634">
    <property type="entry name" value="DUF1156"/>
    <property type="match status" value="1"/>
</dbReference>
<dbReference type="InterPro" id="IPR009537">
    <property type="entry name" value="DUF1156"/>
</dbReference>
<evidence type="ECO:0000259" key="1">
    <source>
        <dbReference type="Pfam" id="PF06634"/>
    </source>
</evidence>
<comment type="caution">
    <text evidence="2">The sequence shown here is derived from an EMBL/GenBank/DDBJ whole genome shotgun (WGS) entry which is preliminary data.</text>
</comment>
<sequence>MGGVLNRFIESPLFPINDINVASAAEKRGGGRPDFWEMVFWWTRKPLISARAVIAGALLPDNTTQFEFKQLIKLWSHNKTPHRDNPSISPQFRERFVKIKLLDPFAGFGSIPLEAVRLGLGKVTAVELLPTAYVFLKAVLEYPRFGERLIRDIEYWGKWVVDKLREDPDIRELYDDDVAVYIGSWEIKCPYCGNYTPLVGNWWLARVSGKESEDESEEESVKRRVFDRLVWMEPYRISNYIGIKIIDLNREFNKKEINAKINTKQGYVEAYGRTYNVPKPNIEAKRGTAICLICNNTIRKTSKNGEWYVKKTIREYNDALEKYFRGEINLEELLSSRARPRLLVKVKIDKTVNKGKTLEFEPATQQDNEKLWKALEKLKQIWGDPDIPTEPTPPYGNVGGGLRFPVDVAEKWYQFFNPRQLLTLVKLVKLIREAGKMVEEENLKQGWDKEKAHKYAEAVTTYLAIALVRYATFSSIVSPVRADTIMGAVAAGALSFRGIAMVWNWCELSPTASITGSFLRNISTVNIGIKYLINAVSGSSSSVEVVLDDATVLGRLGGEKFDLIVTDPPYRDDVAYAELSDFYYVWLKRALCDVGDVYGVLKLVPRFHKEAFFDEFGNEVEVQWRVFALREVSENVGRFRYFGVKEGGLEYFKSLLAESFKTMASRLVDDGLLTTYYAHTSPDAWEALLEAGWLYSKMRITSAYAIATESTESVVARGKIRLDMAIVAVWRKGVSGEALVDEVYAEAVESCSRDALNYRKAGLNGVDLFVAVLGKVLSHFTRYERLIGIKTSAGSLVGELVEKYIYPATAEAIARSFGAVGAKLTPPSMFYLLSKVLIGRRARQSRRVIDRTSSVILAIGTRCSLDELERLRIVVRDREADKHVLLEPKWGVRNPRESIEDVLNAKYINPSAPTFRTAVDLLHLLEYYAITLPKEEFRRRVEDIRGRAPMLFDEAVNLVKILAQGLVDEDPEKELVRKVMEGLEIRTPGTLEHYY</sequence>
<dbReference type="InterPro" id="IPR002052">
    <property type="entry name" value="DNA_methylase_N6_adenine_CS"/>
</dbReference>
<dbReference type="AlphaFoldDB" id="A0A7C4NQ26"/>
<reference evidence="2" key="1">
    <citation type="journal article" date="2020" name="mSystems">
        <title>Genome- and Community-Level Interaction Insights into Carbon Utilization and Element Cycling Functions of Hydrothermarchaeota in Hydrothermal Sediment.</title>
        <authorList>
            <person name="Zhou Z."/>
            <person name="Liu Y."/>
            <person name="Xu W."/>
            <person name="Pan J."/>
            <person name="Luo Z.H."/>
            <person name="Li M."/>
        </authorList>
    </citation>
    <scope>NUCLEOTIDE SEQUENCE [LARGE SCALE GENOMIC DNA]</scope>
    <source>
        <strain evidence="2">SpSt-648</strain>
    </source>
</reference>
<dbReference type="GO" id="GO:0003676">
    <property type="term" value="F:nucleic acid binding"/>
    <property type="evidence" value="ECO:0007669"/>
    <property type="project" value="InterPro"/>
</dbReference>
<feature type="domain" description="DUF1156" evidence="1">
    <location>
        <begin position="14"/>
        <end position="62"/>
    </location>
</feature>
<organism evidence="2">
    <name type="scientific">Staphylothermus marinus</name>
    <dbReference type="NCBI Taxonomy" id="2280"/>
    <lineage>
        <taxon>Archaea</taxon>
        <taxon>Thermoproteota</taxon>
        <taxon>Thermoprotei</taxon>
        <taxon>Desulfurococcales</taxon>
        <taxon>Desulfurococcaceae</taxon>
        <taxon>Staphylothermus</taxon>
    </lineage>
</organism>